<dbReference type="Gene3D" id="3.40.50.1820">
    <property type="entry name" value="alpha/beta hydrolase"/>
    <property type="match status" value="1"/>
</dbReference>
<evidence type="ECO:0000313" key="4">
    <source>
        <dbReference type="Proteomes" id="UP000198896"/>
    </source>
</evidence>
<proteinExistence type="predicted"/>
<name>A0A1I1Z209_9FIRM</name>
<dbReference type="OrthoDB" id="256394at2"/>
<keyword evidence="3" id="KW-0378">Hydrolase</keyword>
<protein>
    <submittedName>
        <fullName evidence="3">Alpha/beta hydrolase family protein</fullName>
    </submittedName>
</protein>
<dbReference type="InterPro" id="IPR029058">
    <property type="entry name" value="AB_hydrolase_fold"/>
</dbReference>
<evidence type="ECO:0000313" key="3">
    <source>
        <dbReference type="EMBL" id="SFE25602.1"/>
    </source>
</evidence>
<evidence type="ECO:0000259" key="2">
    <source>
        <dbReference type="Pfam" id="PF12697"/>
    </source>
</evidence>
<feature type="domain" description="AB hydrolase-1" evidence="2">
    <location>
        <begin position="83"/>
        <end position="313"/>
    </location>
</feature>
<dbReference type="EMBL" id="FONL01000003">
    <property type="protein sequence ID" value="SFE25602.1"/>
    <property type="molecule type" value="Genomic_DNA"/>
</dbReference>
<dbReference type="RefSeq" id="WP_093912943.1">
    <property type="nucleotide sequence ID" value="NZ_FONL01000003.1"/>
</dbReference>
<gene>
    <name evidence="3" type="ORF">SAMN05216245_103108</name>
</gene>
<organism evidence="3 4">
    <name type="scientific">Succiniclasticum ruminis DSM 9236</name>
    <dbReference type="NCBI Taxonomy" id="1123323"/>
    <lineage>
        <taxon>Bacteria</taxon>
        <taxon>Bacillati</taxon>
        <taxon>Bacillota</taxon>
        <taxon>Negativicutes</taxon>
        <taxon>Acidaminococcales</taxon>
        <taxon>Acidaminococcaceae</taxon>
        <taxon>Succiniclasticum</taxon>
    </lineage>
</organism>
<dbReference type="CDD" id="cd12810">
    <property type="entry name" value="Esterase_713_like-3"/>
    <property type="match status" value="1"/>
</dbReference>
<reference evidence="3 4" key="1">
    <citation type="submission" date="2016-10" db="EMBL/GenBank/DDBJ databases">
        <authorList>
            <person name="de Groot N.N."/>
        </authorList>
    </citation>
    <scope>NUCLEOTIDE SEQUENCE [LARGE SCALE GENOMIC DNA]</scope>
    <source>
        <strain evidence="3 4">DSM 9236</strain>
    </source>
</reference>
<dbReference type="SUPFAM" id="SSF53474">
    <property type="entry name" value="alpha/beta-Hydrolases"/>
    <property type="match status" value="1"/>
</dbReference>
<dbReference type="Pfam" id="PF12697">
    <property type="entry name" value="Abhydrolase_6"/>
    <property type="match status" value="1"/>
</dbReference>
<keyword evidence="1" id="KW-0732">Signal</keyword>
<feature type="chain" id="PRO_5011681254" evidence="1">
    <location>
        <begin position="21"/>
        <end position="370"/>
    </location>
</feature>
<feature type="signal peptide" evidence="1">
    <location>
        <begin position="1"/>
        <end position="20"/>
    </location>
</feature>
<sequence>MKKTAALLAMLTLFSTGAFANEKLTLETQGHFAAGGITIQREGTYDNKKFGGWASPIEQGQSYRADHAIVSYQIPARAKNAPLLFIHGYGGSGLCWEMTPDGREGFSTLMLRRHYPAFIMDLPGRGRAGKTSATTTLTPKADEMLWFDIWRLGEYPNYHSDVQFPKDAETLDQFFREMTPDVSAHNMKTDVASISAAIDKTVAMTAKNGSSSKNANGVVLVTHSAGGFPGWLSAMGNKNVKAVASYEPGGYVFPEGEVPDPMPSLTGTASGVPVPMEQFRRLTEIPIVMYFGDYIPEEVTNKLGGENWRVRLQMARKFTEAINRHGGNATLVELPKLGIKGNTHFLMSDLNNGQLADLFDKWLREQKLDK</sequence>
<dbReference type="AlphaFoldDB" id="A0A1I1Z209"/>
<dbReference type="InterPro" id="IPR000073">
    <property type="entry name" value="AB_hydrolase_1"/>
</dbReference>
<dbReference type="GO" id="GO:0016787">
    <property type="term" value="F:hydrolase activity"/>
    <property type="evidence" value="ECO:0007669"/>
    <property type="project" value="UniProtKB-KW"/>
</dbReference>
<accession>A0A1I1Z209</accession>
<keyword evidence="4" id="KW-1185">Reference proteome</keyword>
<dbReference type="STRING" id="1123323.SAMN05216245_103108"/>
<evidence type="ECO:0000256" key="1">
    <source>
        <dbReference type="SAM" id="SignalP"/>
    </source>
</evidence>
<dbReference type="Proteomes" id="UP000198896">
    <property type="component" value="Unassembled WGS sequence"/>
</dbReference>